<sequence length="81" mass="8660">MLLTGASCEQTAYGCLREATAARFLLIAGANLPKKQPSFPPALLEALLCWKRSAKFRVAGCGIFSLHLCAGCRQYPCRAGA</sequence>
<keyword evidence="2" id="KW-1185">Reference proteome</keyword>
<dbReference type="EMBL" id="JARKHS020017944">
    <property type="protein sequence ID" value="KAK8772705.1"/>
    <property type="molecule type" value="Genomic_DNA"/>
</dbReference>
<dbReference type="Proteomes" id="UP001321473">
    <property type="component" value="Unassembled WGS sequence"/>
</dbReference>
<dbReference type="AlphaFoldDB" id="A0AAQ4ED84"/>
<gene>
    <name evidence="1" type="ORF">V5799_024049</name>
</gene>
<evidence type="ECO:0000313" key="2">
    <source>
        <dbReference type="Proteomes" id="UP001321473"/>
    </source>
</evidence>
<protein>
    <submittedName>
        <fullName evidence="1">Uncharacterized protein</fullName>
    </submittedName>
</protein>
<proteinExistence type="predicted"/>
<comment type="caution">
    <text evidence="1">The sequence shown here is derived from an EMBL/GenBank/DDBJ whole genome shotgun (WGS) entry which is preliminary data.</text>
</comment>
<organism evidence="1 2">
    <name type="scientific">Amblyomma americanum</name>
    <name type="common">Lone star tick</name>
    <dbReference type="NCBI Taxonomy" id="6943"/>
    <lineage>
        <taxon>Eukaryota</taxon>
        <taxon>Metazoa</taxon>
        <taxon>Ecdysozoa</taxon>
        <taxon>Arthropoda</taxon>
        <taxon>Chelicerata</taxon>
        <taxon>Arachnida</taxon>
        <taxon>Acari</taxon>
        <taxon>Parasitiformes</taxon>
        <taxon>Ixodida</taxon>
        <taxon>Ixodoidea</taxon>
        <taxon>Ixodidae</taxon>
        <taxon>Amblyomminae</taxon>
        <taxon>Amblyomma</taxon>
    </lineage>
</organism>
<evidence type="ECO:0000313" key="1">
    <source>
        <dbReference type="EMBL" id="KAK8772705.1"/>
    </source>
</evidence>
<accession>A0AAQ4ED84</accession>
<reference evidence="1 2" key="1">
    <citation type="journal article" date="2023" name="Arcadia Sci">
        <title>De novo assembly of a long-read Amblyomma americanum tick genome.</title>
        <authorList>
            <person name="Chou S."/>
            <person name="Poskanzer K.E."/>
            <person name="Rollins M."/>
            <person name="Thuy-Boun P.S."/>
        </authorList>
    </citation>
    <scope>NUCLEOTIDE SEQUENCE [LARGE SCALE GENOMIC DNA]</scope>
    <source>
        <strain evidence="1">F_SG_1</strain>
        <tissue evidence="1">Salivary glands</tissue>
    </source>
</reference>
<name>A0AAQ4ED84_AMBAM</name>